<evidence type="ECO:0000256" key="9">
    <source>
        <dbReference type="SAM" id="MobiDB-lite"/>
    </source>
</evidence>
<dbReference type="PROSITE" id="PS00109">
    <property type="entry name" value="PROTEIN_KINASE_TYR"/>
    <property type="match status" value="1"/>
</dbReference>
<accession>A0A1D8U161</accession>
<dbReference type="GO" id="GO:0005524">
    <property type="term" value="F:ATP binding"/>
    <property type="evidence" value="ECO:0007669"/>
    <property type="project" value="UniProtKB-KW"/>
</dbReference>
<dbReference type="Pfam" id="PF00069">
    <property type="entry name" value="Pkinase"/>
    <property type="match status" value="1"/>
</dbReference>
<feature type="region of interest" description="Disordered" evidence="9">
    <location>
        <begin position="380"/>
        <end position="416"/>
    </location>
</feature>
<dbReference type="Gene3D" id="3.30.200.20">
    <property type="entry name" value="Phosphorylase Kinase, domain 1"/>
    <property type="match status" value="1"/>
</dbReference>
<dbReference type="KEGG" id="mpro:BJP34_32555"/>
<dbReference type="Gene3D" id="2.60.120.380">
    <property type="match status" value="2"/>
</dbReference>
<feature type="domain" description="Protein kinase" evidence="10">
    <location>
        <begin position="15"/>
        <end position="301"/>
    </location>
</feature>
<comment type="catalytic activity">
    <reaction evidence="8">
        <text>L-seryl-[protein] + ATP = O-phospho-L-seryl-[protein] + ADP + H(+)</text>
        <dbReference type="Rhea" id="RHEA:17989"/>
        <dbReference type="Rhea" id="RHEA-COMP:9863"/>
        <dbReference type="Rhea" id="RHEA-COMP:11604"/>
        <dbReference type="ChEBI" id="CHEBI:15378"/>
        <dbReference type="ChEBI" id="CHEBI:29999"/>
        <dbReference type="ChEBI" id="CHEBI:30616"/>
        <dbReference type="ChEBI" id="CHEBI:83421"/>
        <dbReference type="ChEBI" id="CHEBI:456216"/>
        <dbReference type="EC" id="2.7.11.1"/>
    </reaction>
</comment>
<evidence type="ECO:0000256" key="7">
    <source>
        <dbReference type="ARBA" id="ARBA00047899"/>
    </source>
</evidence>
<evidence type="ECO:0000256" key="6">
    <source>
        <dbReference type="ARBA" id="ARBA00022840"/>
    </source>
</evidence>
<gene>
    <name evidence="11" type="ORF">BJP34_32555</name>
</gene>
<evidence type="ECO:0000256" key="8">
    <source>
        <dbReference type="ARBA" id="ARBA00048679"/>
    </source>
</evidence>
<dbReference type="InterPro" id="IPR000719">
    <property type="entry name" value="Prot_kinase_dom"/>
</dbReference>
<dbReference type="Proteomes" id="UP000177870">
    <property type="component" value="Chromosome"/>
</dbReference>
<dbReference type="STRING" id="1458985.BJP34_32555"/>
<name>A0A1D8U161_9CYAN</name>
<feature type="region of interest" description="Disordered" evidence="9">
    <location>
        <begin position="308"/>
        <end position="346"/>
    </location>
</feature>
<evidence type="ECO:0000256" key="2">
    <source>
        <dbReference type="ARBA" id="ARBA00022527"/>
    </source>
</evidence>
<evidence type="ECO:0000256" key="3">
    <source>
        <dbReference type="ARBA" id="ARBA00022679"/>
    </source>
</evidence>
<evidence type="ECO:0000256" key="4">
    <source>
        <dbReference type="ARBA" id="ARBA00022741"/>
    </source>
</evidence>
<dbReference type="PROSITE" id="PS50011">
    <property type="entry name" value="PROTEIN_KINASE_DOM"/>
    <property type="match status" value="1"/>
</dbReference>
<keyword evidence="4" id="KW-0547">Nucleotide-binding</keyword>
<evidence type="ECO:0000256" key="1">
    <source>
        <dbReference type="ARBA" id="ARBA00012513"/>
    </source>
</evidence>
<dbReference type="EC" id="2.7.11.1" evidence="1"/>
<keyword evidence="6" id="KW-0067">ATP-binding</keyword>
<keyword evidence="3" id="KW-0808">Transferase</keyword>
<keyword evidence="2 11" id="KW-0723">Serine/threonine-protein kinase</keyword>
<dbReference type="PANTHER" id="PTHR24363:SF0">
    <property type="entry name" value="SERINE_THREONINE KINASE LIKE DOMAIN CONTAINING 1"/>
    <property type="match status" value="1"/>
</dbReference>
<dbReference type="OrthoDB" id="507628at2"/>
<dbReference type="InterPro" id="IPR011009">
    <property type="entry name" value="Kinase-like_dom_sf"/>
</dbReference>
<feature type="compositionally biased region" description="Low complexity" evidence="9">
    <location>
        <begin position="386"/>
        <end position="395"/>
    </location>
</feature>
<dbReference type="InterPro" id="IPR008266">
    <property type="entry name" value="Tyr_kinase_AS"/>
</dbReference>
<evidence type="ECO:0000259" key="10">
    <source>
        <dbReference type="PROSITE" id="PS50011"/>
    </source>
</evidence>
<evidence type="ECO:0000313" key="11">
    <source>
        <dbReference type="EMBL" id="AOX03534.1"/>
    </source>
</evidence>
<evidence type="ECO:0000256" key="5">
    <source>
        <dbReference type="ARBA" id="ARBA00022777"/>
    </source>
</evidence>
<reference evidence="12" key="1">
    <citation type="submission" date="2016-10" db="EMBL/GenBank/DDBJ databases">
        <title>Comparative genomics uncovers the prolific and rare metabolic potential of the cyanobacterial genus Moorea.</title>
        <authorList>
            <person name="Leao T."/>
            <person name="Castelao G."/>
            <person name="Korobeynikov A."/>
            <person name="Monroe E.A."/>
            <person name="Podell S."/>
            <person name="Glukhov E."/>
            <person name="Allen E."/>
            <person name="Gerwick W.H."/>
            <person name="Gerwick L."/>
        </authorList>
    </citation>
    <scope>NUCLEOTIDE SEQUENCE [LARGE SCALE GENOMIC DNA]</scope>
    <source>
        <strain evidence="12">PAL-8-15-08-1</strain>
    </source>
</reference>
<dbReference type="PANTHER" id="PTHR24363">
    <property type="entry name" value="SERINE/THREONINE PROTEIN KINASE"/>
    <property type="match status" value="1"/>
</dbReference>
<dbReference type="CDD" id="cd14014">
    <property type="entry name" value="STKc_PknB_like"/>
    <property type="match status" value="1"/>
</dbReference>
<feature type="compositionally biased region" description="Low complexity" evidence="9">
    <location>
        <begin position="403"/>
        <end position="414"/>
    </location>
</feature>
<dbReference type="Gene3D" id="1.10.510.10">
    <property type="entry name" value="Transferase(Phosphotransferase) domain 1"/>
    <property type="match status" value="1"/>
</dbReference>
<comment type="catalytic activity">
    <reaction evidence="7">
        <text>L-threonyl-[protein] + ATP = O-phospho-L-threonyl-[protein] + ADP + H(+)</text>
        <dbReference type="Rhea" id="RHEA:46608"/>
        <dbReference type="Rhea" id="RHEA-COMP:11060"/>
        <dbReference type="Rhea" id="RHEA-COMP:11605"/>
        <dbReference type="ChEBI" id="CHEBI:15378"/>
        <dbReference type="ChEBI" id="CHEBI:30013"/>
        <dbReference type="ChEBI" id="CHEBI:30616"/>
        <dbReference type="ChEBI" id="CHEBI:61977"/>
        <dbReference type="ChEBI" id="CHEBI:456216"/>
        <dbReference type="EC" id="2.7.11.1"/>
    </reaction>
</comment>
<proteinExistence type="predicted"/>
<dbReference type="RefSeq" id="WP_070395908.1">
    <property type="nucleotide sequence ID" value="NZ_CP017599.1"/>
</dbReference>
<dbReference type="EMBL" id="CP017599">
    <property type="protein sequence ID" value="AOX03534.1"/>
    <property type="molecule type" value="Genomic_DNA"/>
</dbReference>
<dbReference type="AlphaFoldDB" id="A0A1D8U161"/>
<organism evidence="11 12">
    <name type="scientific">Moorena producens PAL-8-15-08-1</name>
    <dbReference type="NCBI Taxonomy" id="1458985"/>
    <lineage>
        <taxon>Bacteria</taxon>
        <taxon>Bacillati</taxon>
        <taxon>Cyanobacteriota</taxon>
        <taxon>Cyanophyceae</taxon>
        <taxon>Coleofasciculales</taxon>
        <taxon>Coleofasciculaceae</taxon>
        <taxon>Moorena</taxon>
    </lineage>
</organism>
<dbReference type="SUPFAM" id="SSF56112">
    <property type="entry name" value="Protein kinase-like (PK-like)"/>
    <property type="match status" value="1"/>
</dbReference>
<protein>
    <recommendedName>
        <fullName evidence="1">non-specific serine/threonine protein kinase</fullName>
        <ecNumber evidence="1">2.7.11.1</ecNumber>
    </recommendedName>
</protein>
<dbReference type="GO" id="GO:0004674">
    <property type="term" value="F:protein serine/threonine kinase activity"/>
    <property type="evidence" value="ECO:0007669"/>
    <property type="project" value="UniProtKB-KW"/>
</dbReference>
<evidence type="ECO:0000313" key="12">
    <source>
        <dbReference type="Proteomes" id="UP000177870"/>
    </source>
</evidence>
<keyword evidence="5 11" id="KW-0418">Kinase</keyword>
<sequence length="629" mass="69738">MEPPIASGTILQNRYHLLRVLDQGEFNRTYLVEDQGRFNEPCALKEFIPPQTETNNLDKSRQLFQQEAGILYKIEHPQIPQFRATFEEEGRLFLVRDYVEGKTYGDLLEQRKALHNQSEPLSYEPDGEVQSPPMASPTKLGVLSETEVRQLLQQSLPVLDYIHSQGIIHRDITPDNIIMRETDSIPVFINLGVVQELATRLQLPDTPTPTTSIGKSGYAPREQIQTGQVYPSSDLYSLAVTAIVLLTGKEPEELVDDTNLTWNWRPWARVSDELAEILNQMLSSQPSDRYQSGREVLYAFQASGLTPQLPKPKHLRGTTVASAQARTPRGARGGEPSEPVMSQARGNSIWNSPWPLLGIATGLAVLAGIGSWVWVGNVNQQDTGKSPSPKVSVSPSPSPSPSASPSASPTPSKPQIYSQRLGLSAGKTLSKSSNLKANHTINYIIQGKQDQTLKAYLSDEGVLMTVLGPDGKPVDNRAQRVRQWQGKFLFTGNYTIQLSPVKGLPDSNYQLGLRLTEAPKQKPEPKPTAEYKIERVNLLQGTKRLQLLGSTSPQKIQRYLVKAKQGQQLKLEVIESDVALSIRYPNGKLVEKASGVQRWQGKLPSSGEYIVDVIAKQERNFAVDISLTD</sequence>